<dbReference type="AlphaFoldDB" id="A0A4U0TPS2"/>
<dbReference type="OrthoDB" id="3660917at2759"/>
<feature type="chain" id="PRO_5020490972" evidence="1">
    <location>
        <begin position="18"/>
        <end position="204"/>
    </location>
</feature>
<evidence type="ECO:0000313" key="2">
    <source>
        <dbReference type="EMBL" id="TKA23856.1"/>
    </source>
</evidence>
<name>A0A4U0TPS2_9PEZI</name>
<sequence>MQFVKIIVAMMAASVFAAPTAPGVEISSSTPETANGTIIEVSGKPFTYSKAAQAVDKVIQSMVHDADGDIHIGDDGVARSYTANGTVIDFRKLSNAQILAMTSSLPPMLQHKAEYFNTIFAGVSGHDVHDNIQIWDPPAWLRASNFDDDKAQKSANPQHDMKRQSYTMGGLYCRGQPCSTHTACQIMGCHSCVFVDNYVKKMCR</sequence>
<protein>
    <submittedName>
        <fullName evidence="2">Uncharacterized protein</fullName>
    </submittedName>
</protein>
<keyword evidence="1" id="KW-0732">Signal</keyword>
<comment type="caution">
    <text evidence="2">The sequence shown here is derived from an EMBL/GenBank/DDBJ whole genome shotgun (WGS) entry which is preliminary data.</text>
</comment>
<dbReference type="EMBL" id="NAJL01000050">
    <property type="protein sequence ID" value="TKA23856.1"/>
    <property type="molecule type" value="Genomic_DNA"/>
</dbReference>
<evidence type="ECO:0000313" key="3">
    <source>
        <dbReference type="Proteomes" id="UP000308549"/>
    </source>
</evidence>
<keyword evidence="3" id="KW-1185">Reference proteome</keyword>
<accession>A0A4U0TPS2</accession>
<gene>
    <name evidence="2" type="ORF">B0A50_06991</name>
</gene>
<feature type="signal peptide" evidence="1">
    <location>
        <begin position="1"/>
        <end position="17"/>
    </location>
</feature>
<proteinExistence type="predicted"/>
<dbReference type="Proteomes" id="UP000308549">
    <property type="component" value="Unassembled WGS sequence"/>
</dbReference>
<reference evidence="2 3" key="1">
    <citation type="submission" date="2017-03" db="EMBL/GenBank/DDBJ databases">
        <title>Genomes of endolithic fungi from Antarctica.</title>
        <authorList>
            <person name="Coleine C."/>
            <person name="Masonjones S."/>
            <person name="Stajich J.E."/>
        </authorList>
    </citation>
    <scope>NUCLEOTIDE SEQUENCE [LARGE SCALE GENOMIC DNA]</scope>
    <source>
        <strain evidence="2 3">CCFEE 6315</strain>
    </source>
</reference>
<organism evidence="2 3">
    <name type="scientific">Salinomyces thailandicus</name>
    <dbReference type="NCBI Taxonomy" id="706561"/>
    <lineage>
        <taxon>Eukaryota</taxon>
        <taxon>Fungi</taxon>
        <taxon>Dikarya</taxon>
        <taxon>Ascomycota</taxon>
        <taxon>Pezizomycotina</taxon>
        <taxon>Dothideomycetes</taxon>
        <taxon>Dothideomycetidae</taxon>
        <taxon>Mycosphaerellales</taxon>
        <taxon>Teratosphaeriaceae</taxon>
        <taxon>Salinomyces</taxon>
    </lineage>
</organism>
<evidence type="ECO:0000256" key="1">
    <source>
        <dbReference type="SAM" id="SignalP"/>
    </source>
</evidence>